<reference evidence="2" key="1">
    <citation type="submission" date="2019-11" db="EMBL/GenBank/DDBJ databases">
        <title>Microbial mats filling the niche in hypersaline microbial mats.</title>
        <authorList>
            <person name="Wong H.L."/>
            <person name="Macleod F.I."/>
            <person name="White R.A. III"/>
            <person name="Burns B.P."/>
        </authorList>
    </citation>
    <scope>NUCLEOTIDE SEQUENCE</scope>
    <source>
        <strain evidence="2">Rbin_158</strain>
    </source>
</reference>
<evidence type="ECO:0000313" key="3">
    <source>
        <dbReference type="Proteomes" id="UP000649604"/>
    </source>
</evidence>
<dbReference type="InterPro" id="IPR007055">
    <property type="entry name" value="BON_dom"/>
</dbReference>
<sequence>MAIITISRQVGSFGTEIGKQLQTDLHYNYFDKHSLETELFKTCGISEKKLEKYDEKRPTFWETFSADKEKYHHCIKTMLYRFARQSHCIIIGRGGQALFQGLSGVLHVRVIAPPELRKERIKARFHYDDHLAEQTLHHSDQDRSGFHRYFFQINWDDPRLYHLTLSTDLFSVEAAAQVIKDAVEATGIQAQHPDKDPQLANRSLTQEIITHIKYKEHIPVQFLDVIVADGSIILKGATTTEDNIKRCETIAYEVFGAQKVSNEIRYVHHPYSLT</sequence>
<dbReference type="EMBL" id="WJJP01000517">
    <property type="protein sequence ID" value="MBD3326031.1"/>
    <property type="molecule type" value="Genomic_DNA"/>
</dbReference>
<name>A0A9D5JXZ8_9BACT</name>
<evidence type="ECO:0000259" key="1">
    <source>
        <dbReference type="PROSITE" id="PS50914"/>
    </source>
</evidence>
<dbReference type="PROSITE" id="PS50914">
    <property type="entry name" value="BON"/>
    <property type="match status" value="1"/>
</dbReference>
<accession>A0A9D5JXZ8</accession>
<gene>
    <name evidence="2" type="ORF">GF339_15710</name>
</gene>
<dbReference type="Proteomes" id="UP000649604">
    <property type="component" value="Unassembled WGS sequence"/>
</dbReference>
<dbReference type="InterPro" id="IPR027417">
    <property type="entry name" value="P-loop_NTPase"/>
</dbReference>
<feature type="domain" description="BON" evidence="1">
    <location>
        <begin position="200"/>
        <end position="268"/>
    </location>
</feature>
<dbReference type="AlphaFoldDB" id="A0A9D5JXZ8"/>
<comment type="caution">
    <text evidence="2">The sequence shown here is derived from an EMBL/GenBank/DDBJ whole genome shotgun (WGS) entry which is preliminary data.</text>
</comment>
<dbReference type="Gene3D" id="3.40.50.300">
    <property type="entry name" value="P-loop containing nucleotide triphosphate hydrolases"/>
    <property type="match status" value="1"/>
</dbReference>
<organism evidence="2 3">
    <name type="scientific">candidate division KSB3 bacterium</name>
    <dbReference type="NCBI Taxonomy" id="2044937"/>
    <lineage>
        <taxon>Bacteria</taxon>
        <taxon>candidate division KSB3</taxon>
    </lineage>
</organism>
<dbReference type="SUPFAM" id="SSF52540">
    <property type="entry name" value="P-loop containing nucleoside triphosphate hydrolases"/>
    <property type="match status" value="1"/>
</dbReference>
<proteinExistence type="predicted"/>
<evidence type="ECO:0000313" key="2">
    <source>
        <dbReference type="EMBL" id="MBD3326031.1"/>
    </source>
</evidence>
<protein>
    <submittedName>
        <fullName evidence="2">Phospholipid-binding protein</fullName>
    </submittedName>
</protein>
<dbReference type="Pfam" id="PF13189">
    <property type="entry name" value="Cytidylate_kin2"/>
    <property type="match status" value="1"/>
</dbReference>